<reference evidence="1 2" key="1">
    <citation type="journal article" date="2013" name="Nat. Genet.">
        <title>The genome of the hydatid tapeworm Echinococcus granulosus.</title>
        <authorList>
            <person name="Zheng H."/>
            <person name="Zhang W."/>
            <person name="Zhang L."/>
            <person name="Zhang Z."/>
            <person name="Li J."/>
            <person name="Lu G."/>
            <person name="Zhu Y."/>
            <person name="Wang Y."/>
            <person name="Huang Y."/>
            <person name="Liu J."/>
            <person name="Kang H."/>
            <person name="Chen J."/>
            <person name="Wang L."/>
            <person name="Chen A."/>
            <person name="Yu S."/>
            <person name="Gao Z."/>
            <person name="Jin L."/>
            <person name="Gu W."/>
            <person name="Wang Z."/>
            <person name="Zhao L."/>
            <person name="Shi B."/>
            <person name="Wen H."/>
            <person name="Lin R."/>
            <person name="Jones M.K."/>
            <person name="Brejova B."/>
            <person name="Vinar T."/>
            <person name="Zhao G."/>
            <person name="McManus D.P."/>
            <person name="Chen Z."/>
            <person name="Zhou Y."/>
            <person name="Wang S."/>
        </authorList>
    </citation>
    <scope>NUCLEOTIDE SEQUENCE [LARGE SCALE GENOMIC DNA]</scope>
</reference>
<comment type="caution">
    <text evidence="1">The sequence shown here is derived from an EMBL/GenBank/DDBJ whole genome shotgun (WGS) entry which is preliminary data.</text>
</comment>
<organism evidence="1 2">
    <name type="scientific">Echinococcus granulosus</name>
    <name type="common">Hydatid tapeworm</name>
    <dbReference type="NCBI Taxonomy" id="6210"/>
    <lineage>
        <taxon>Eukaryota</taxon>
        <taxon>Metazoa</taxon>
        <taxon>Spiralia</taxon>
        <taxon>Lophotrochozoa</taxon>
        <taxon>Platyhelminthes</taxon>
        <taxon>Cestoda</taxon>
        <taxon>Eucestoda</taxon>
        <taxon>Cyclophyllidea</taxon>
        <taxon>Taeniidae</taxon>
        <taxon>Echinococcus</taxon>
        <taxon>Echinococcus granulosus group</taxon>
    </lineage>
</organism>
<dbReference type="CTD" id="36335732"/>
<gene>
    <name evidence="1" type="ORF">EGR_00017</name>
</gene>
<dbReference type="AlphaFoldDB" id="W6UTX5"/>
<dbReference type="KEGG" id="egl:EGR_00017"/>
<evidence type="ECO:0000313" key="1">
    <source>
        <dbReference type="EMBL" id="EUB64748.1"/>
    </source>
</evidence>
<dbReference type="EMBL" id="APAU02000001">
    <property type="protein sequence ID" value="EUB64748.1"/>
    <property type="molecule type" value="Genomic_DNA"/>
</dbReference>
<protein>
    <submittedName>
        <fullName evidence="1">Uncharacterized protein</fullName>
    </submittedName>
</protein>
<dbReference type="GeneID" id="36335732"/>
<dbReference type="Proteomes" id="UP000019149">
    <property type="component" value="Unassembled WGS sequence"/>
</dbReference>
<accession>W6UTX5</accession>
<dbReference type="RefSeq" id="XP_024355944.1">
    <property type="nucleotide sequence ID" value="XM_024489266.1"/>
</dbReference>
<sequence length="82" mass="8861">MEMLLWEVFLRPFYSTAPDQAVAWGVASTRGGRTKSKGSPMRVYPSAELSIVACDSSQCRNVKKQDVGSVGGLFVFVSPSTS</sequence>
<proteinExistence type="predicted"/>
<evidence type="ECO:0000313" key="2">
    <source>
        <dbReference type="Proteomes" id="UP000019149"/>
    </source>
</evidence>
<keyword evidence="2" id="KW-1185">Reference proteome</keyword>
<name>W6UTX5_ECHGR</name>